<keyword evidence="3" id="KW-1185">Reference proteome</keyword>
<comment type="caution">
    <text evidence="2">The sequence shown here is derived from an EMBL/GenBank/DDBJ whole genome shotgun (WGS) entry which is preliminary data.</text>
</comment>
<feature type="compositionally biased region" description="Polar residues" evidence="1">
    <location>
        <begin position="262"/>
        <end position="283"/>
    </location>
</feature>
<proteinExistence type="predicted"/>
<feature type="region of interest" description="Disordered" evidence="1">
    <location>
        <begin position="254"/>
        <end position="283"/>
    </location>
</feature>
<dbReference type="EMBL" id="JARJCW010000077">
    <property type="protein sequence ID" value="KAJ7197654.1"/>
    <property type="molecule type" value="Genomic_DNA"/>
</dbReference>
<reference evidence="2" key="1">
    <citation type="submission" date="2023-03" db="EMBL/GenBank/DDBJ databases">
        <title>Massive genome expansion in bonnet fungi (Mycena s.s.) driven by repeated elements and novel gene families across ecological guilds.</title>
        <authorList>
            <consortium name="Lawrence Berkeley National Laboratory"/>
            <person name="Harder C.B."/>
            <person name="Miyauchi S."/>
            <person name="Viragh M."/>
            <person name="Kuo A."/>
            <person name="Thoen E."/>
            <person name="Andreopoulos B."/>
            <person name="Lu D."/>
            <person name="Skrede I."/>
            <person name="Drula E."/>
            <person name="Henrissat B."/>
            <person name="Morin E."/>
            <person name="Kohler A."/>
            <person name="Barry K."/>
            <person name="LaButti K."/>
            <person name="Morin E."/>
            <person name="Salamov A."/>
            <person name="Lipzen A."/>
            <person name="Mereny Z."/>
            <person name="Hegedus B."/>
            <person name="Baldrian P."/>
            <person name="Stursova M."/>
            <person name="Weitz H."/>
            <person name="Taylor A."/>
            <person name="Grigoriev I.V."/>
            <person name="Nagy L.G."/>
            <person name="Martin F."/>
            <person name="Kauserud H."/>
        </authorList>
    </citation>
    <scope>NUCLEOTIDE SEQUENCE</scope>
    <source>
        <strain evidence="2">9144</strain>
    </source>
</reference>
<accession>A0AAD6UYF6</accession>
<evidence type="ECO:0000313" key="2">
    <source>
        <dbReference type="EMBL" id="KAJ7197654.1"/>
    </source>
</evidence>
<protein>
    <submittedName>
        <fullName evidence="2">Uncharacterized protein</fullName>
    </submittedName>
</protein>
<gene>
    <name evidence="2" type="ORF">GGX14DRAFT_667800</name>
</gene>
<name>A0AAD6UYF6_9AGAR</name>
<sequence>MLSAVEGSCATFTLLQTRSAVATAGARDAPVWTCLKHLKGFACCQRDPRASRLAPRVSCDIARLCLSASTSISSVLPPPQKLANIELHLFDASWAGSKSLLQSFWLLATAQHLLGTKSHDTTRPKVADLGRRRRLYLDSVRLALPLDPIKGQLVSKNGKILVGWCTRRAPLRLQRRPCQPRCARPKARLPLVPGVTRETHTMRAFLIHPADIPALRWLYKQSREYEPRRLPHAAPVAQSAPRTVYSAEDDAAIDENVDTPGDTVSATACPTTQKASGLSSGLY</sequence>
<organism evidence="2 3">
    <name type="scientific">Mycena pura</name>
    <dbReference type="NCBI Taxonomy" id="153505"/>
    <lineage>
        <taxon>Eukaryota</taxon>
        <taxon>Fungi</taxon>
        <taxon>Dikarya</taxon>
        <taxon>Basidiomycota</taxon>
        <taxon>Agaricomycotina</taxon>
        <taxon>Agaricomycetes</taxon>
        <taxon>Agaricomycetidae</taxon>
        <taxon>Agaricales</taxon>
        <taxon>Marasmiineae</taxon>
        <taxon>Mycenaceae</taxon>
        <taxon>Mycena</taxon>
    </lineage>
</organism>
<evidence type="ECO:0000256" key="1">
    <source>
        <dbReference type="SAM" id="MobiDB-lite"/>
    </source>
</evidence>
<dbReference type="AlphaFoldDB" id="A0AAD6UYF6"/>
<dbReference type="Proteomes" id="UP001219525">
    <property type="component" value="Unassembled WGS sequence"/>
</dbReference>
<evidence type="ECO:0000313" key="3">
    <source>
        <dbReference type="Proteomes" id="UP001219525"/>
    </source>
</evidence>